<comment type="caution">
    <text evidence="4">The sequence shown here is derived from an EMBL/GenBank/DDBJ whole genome shotgun (WGS) entry which is preliminary data.</text>
</comment>
<name>A0A5C6RTN1_9FLAO</name>
<dbReference type="InterPro" id="IPR011330">
    <property type="entry name" value="Glyco_hydro/deAcase_b/a-brl"/>
</dbReference>
<proteinExistence type="predicted"/>
<dbReference type="GO" id="GO:0016810">
    <property type="term" value="F:hydrolase activity, acting on carbon-nitrogen (but not peptide) bonds"/>
    <property type="evidence" value="ECO:0007669"/>
    <property type="project" value="InterPro"/>
</dbReference>
<comment type="subcellular location">
    <subcellularLocation>
        <location evidence="1">Secreted</location>
    </subcellularLocation>
</comment>
<dbReference type="Gene3D" id="3.20.20.370">
    <property type="entry name" value="Glycoside hydrolase/deacetylase"/>
    <property type="match status" value="1"/>
</dbReference>
<dbReference type="AlphaFoldDB" id="A0A5C6RTN1"/>
<dbReference type="PROSITE" id="PS51677">
    <property type="entry name" value="NODB"/>
    <property type="match status" value="1"/>
</dbReference>
<dbReference type="Pfam" id="PF01522">
    <property type="entry name" value="Polysacc_deac_1"/>
    <property type="match status" value="1"/>
</dbReference>
<keyword evidence="5" id="KW-1185">Reference proteome</keyword>
<accession>A0A5C6RTN1</accession>
<evidence type="ECO:0000256" key="2">
    <source>
        <dbReference type="ARBA" id="ARBA00022729"/>
    </source>
</evidence>
<protein>
    <submittedName>
        <fullName evidence="4">Polysaccharide deacetylase family protein</fullName>
    </submittedName>
</protein>
<dbReference type="PANTHER" id="PTHR34216:SF3">
    <property type="entry name" value="POLY-BETA-1,6-N-ACETYL-D-GLUCOSAMINE N-DEACETYLASE"/>
    <property type="match status" value="1"/>
</dbReference>
<evidence type="ECO:0000313" key="5">
    <source>
        <dbReference type="Proteomes" id="UP000321721"/>
    </source>
</evidence>
<dbReference type="Proteomes" id="UP000321721">
    <property type="component" value="Unassembled WGS sequence"/>
</dbReference>
<reference evidence="4 5" key="1">
    <citation type="submission" date="2019-08" db="EMBL/GenBank/DDBJ databases">
        <title>Genome of Vicingus serpentipes NCIMB 15042.</title>
        <authorList>
            <person name="Bowman J.P."/>
        </authorList>
    </citation>
    <scope>NUCLEOTIDE SEQUENCE [LARGE SCALE GENOMIC DNA]</scope>
    <source>
        <strain evidence="4 5">NCIMB 15042</strain>
    </source>
</reference>
<sequence>MIKTFFQNIAFRGAKYFSQRQLISLTRQKLILPFYHIVSDETPVHIKNLYEARTIVEFKEDLDFLLDNYKPISLNQLIEIHKTKNKPAENYFHLTFDDGLKELSSIVAPILKEKNIPATFFINTHFLDNQNLFYRFKESILAEKYAAKGLLDFSAENEREIDELAILLGENFEEYLKNNQPYLTSEDVKSLIEDGFTIGAHSKNHPKYFDISIDEQVAQTIESVDFLVQKFNLEYKVFSFPFTDDGIGVEFFKKIEGKLDLTFGTAGLKNDVIPNNLQRIPMEENKKGIEIIKSQYLYYLLKMFVGKNTVKR</sequence>
<keyword evidence="2" id="KW-0732">Signal</keyword>
<dbReference type="GO" id="GO:0005975">
    <property type="term" value="P:carbohydrate metabolic process"/>
    <property type="evidence" value="ECO:0007669"/>
    <property type="project" value="InterPro"/>
</dbReference>
<organism evidence="4 5">
    <name type="scientific">Vicingus serpentipes</name>
    <dbReference type="NCBI Taxonomy" id="1926625"/>
    <lineage>
        <taxon>Bacteria</taxon>
        <taxon>Pseudomonadati</taxon>
        <taxon>Bacteroidota</taxon>
        <taxon>Flavobacteriia</taxon>
        <taxon>Flavobacteriales</taxon>
        <taxon>Vicingaceae</taxon>
        <taxon>Vicingus</taxon>
    </lineage>
</organism>
<evidence type="ECO:0000256" key="1">
    <source>
        <dbReference type="ARBA" id="ARBA00004613"/>
    </source>
</evidence>
<dbReference type="InterPro" id="IPR051398">
    <property type="entry name" value="Polysacch_Deacetylase"/>
</dbReference>
<dbReference type="OrthoDB" id="1446101at2"/>
<dbReference type="SUPFAM" id="SSF88713">
    <property type="entry name" value="Glycoside hydrolase/deacetylase"/>
    <property type="match status" value="1"/>
</dbReference>
<dbReference type="PANTHER" id="PTHR34216">
    <property type="match status" value="1"/>
</dbReference>
<evidence type="ECO:0000313" key="4">
    <source>
        <dbReference type="EMBL" id="TXB65305.1"/>
    </source>
</evidence>
<feature type="domain" description="NodB homology" evidence="3">
    <location>
        <begin position="90"/>
        <end position="312"/>
    </location>
</feature>
<evidence type="ECO:0000259" key="3">
    <source>
        <dbReference type="PROSITE" id="PS51677"/>
    </source>
</evidence>
<dbReference type="EMBL" id="VOOS01000003">
    <property type="protein sequence ID" value="TXB65305.1"/>
    <property type="molecule type" value="Genomic_DNA"/>
</dbReference>
<dbReference type="GO" id="GO:0005576">
    <property type="term" value="C:extracellular region"/>
    <property type="evidence" value="ECO:0007669"/>
    <property type="project" value="UniProtKB-SubCell"/>
</dbReference>
<gene>
    <name evidence="4" type="ORF">FRY74_07735</name>
</gene>
<dbReference type="CDD" id="cd10918">
    <property type="entry name" value="CE4_NodB_like_5s_6s"/>
    <property type="match status" value="1"/>
</dbReference>
<dbReference type="InterPro" id="IPR002509">
    <property type="entry name" value="NODB_dom"/>
</dbReference>